<accession>K1TP04</accession>
<dbReference type="InterPro" id="IPR029063">
    <property type="entry name" value="SAM-dependent_MTases_sf"/>
</dbReference>
<feature type="non-terminal residue" evidence="4">
    <location>
        <position position="1"/>
    </location>
</feature>
<dbReference type="PROSITE" id="PS51687">
    <property type="entry name" value="SAM_MT_RNA_M5U"/>
    <property type="match status" value="1"/>
</dbReference>
<evidence type="ECO:0000256" key="1">
    <source>
        <dbReference type="ARBA" id="ARBA00022603"/>
    </source>
</evidence>
<protein>
    <submittedName>
        <fullName evidence="4">RNA methyltransferase, TrmA family</fullName>
    </submittedName>
</protein>
<dbReference type="GO" id="GO:0070475">
    <property type="term" value="P:rRNA base methylation"/>
    <property type="evidence" value="ECO:0007669"/>
    <property type="project" value="TreeGrafter"/>
</dbReference>
<dbReference type="InterPro" id="IPR010280">
    <property type="entry name" value="U5_MeTrfase_fam"/>
</dbReference>
<evidence type="ECO:0000256" key="2">
    <source>
        <dbReference type="ARBA" id="ARBA00022679"/>
    </source>
</evidence>
<gene>
    <name evidence="4" type="ORF">OBE_03421</name>
</gene>
<keyword evidence="2 4" id="KW-0808">Transferase</keyword>
<evidence type="ECO:0000256" key="3">
    <source>
        <dbReference type="ARBA" id="ARBA00022691"/>
    </source>
</evidence>
<reference evidence="4" key="1">
    <citation type="journal article" date="2013" name="Environ. Microbiol.">
        <title>Microbiota from the distal guts of lean and obese adolescents exhibit partial functional redundancy besides clear differences in community structure.</title>
        <authorList>
            <person name="Ferrer M."/>
            <person name="Ruiz A."/>
            <person name="Lanza F."/>
            <person name="Haange S.B."/>
            <person name="Oberbach A."/>
            <person name="Till H."/>
            <person name="Bargiela R."/>
            <person name="Campoy C."/>
            <person name="Segura M.T."/>
            <person name="Richter M."/>
            <person name="von Bergen M."/>
            <person name="Seifert J."/>
            <person name="Suarez A."/>
        </authorList>
    </citation>
    <scope>NUCLEOTIDE SEQUENCE</scope>
</reference>
<dbReference type="PANTHER" id="PTHR11061:SF30">
    <property type="entry name" value="TRNA (URACIL(54)-C(5))-METHYLTRANSFERASE"/>
    <property type="match status" value="1"/>
</dbReference>
<dbReference type="Gene3D" id="3.40.50.150">
    <property type="entry name" value="Vaccinia Virus protein VP39"/>
    <property type="match status" value="1"/>
</dbReference>
<dbReference type="PANTHER" id="PTHR11061">
    <property type="entry name" value="RNA M5U METHYLTRANSFERASE"/>
    <property type="match status" value="1"/>
</dbReference>
<keyword evidence="3" id="KW-0949">S-adenosyl-L-methionine</keyword>
<dbReference type="Gene3D" id="2.40.50.1070">
    <property type="match status" value="1"/>
</dbReference>
<sequence length="180" mass="20502">ARLMEIKEPSKDRVSPRCSVARQCGGCQIQCINYKEQLRFKKNKVYNNLVRIGGQSDFVMNDVMGMDEPFNYRNKSQFPVGMDKEGNIISGFYAGRTHSIINIDSCNLGLKIDGRDVNKEVMDTVKAFMTKYRIAPYNEVTHKGLVRHVLIRIGAKTKQIMVCVIINGKNLPNKEKLVEE</sequence>
<comment type="caution">
    <text evidence="4">The sequence shown here is derived from an EMBL/GenBank/DDBJ whole genome shotgun (WGS) entry which is preliminary data.</text>
</comment>
<evidence type="ECO:0000313" key="4">
    <source>
        <dbReference type="EMBL" id="EKC71388.1"/>
    </source>
</evidence>
<feature type="non-terminal residue" evidence="4">
    <location>
        <position position="180"/>
    </location>
</feature>
<name>K1TP04_9ZZZZ</name>
<dbReference type="AlphaFoldDB" id="K1TP04"/>
<dbReference type="SUPFAM" id="SSF53335">
    <property type="entry name" value="S-adenosyl-L-methionine-dependent methyltransferases"/>
    <property type="match status" value="1"/>
</dbReference>
<organism evidence="4">
    <name type="scientific">human gut metagenome</name>
    <dbReference type="NCBI Taxonomy" id="408170"/>
    <lineage>
        <taxon>unclassified sequences</taxon>
        <taxon>metagenomes</taxon>
        <taxon>organismal metagenomes</taxon>
    </lineage>
</organism>
<dbReference type="EMBL" id="AJWZ01002280">
    <property type="protein sequence ID" value="EKC71388.1"/>
    <property type="molecule type" value="Genomic_DNA"/>
</dbReference>
<dbReference type="GO" id="GO:0070041">
    <property type="term" value="F:rRNA (uridine-C5-)-methyltransferase activity"/>
    <property type="evidence" value="ECO:0007669"/>
    <property type="project" value="TreeGrafter"/>
</dbReference>
<proteinExistence type="predicted"/>
<keyword evidence="1 4" id="KW-0489">Methyltransferase</keyword>